<dbReference type="Gene3D" id="3.30.70.270">
    <property type="match status" value="1"/>
</dbReference>
<dbReference type="InterPro" id="IPR000160">
    <property type="entry name" value="GGDEF_dom"/>
</dbReference>
<dbReference type="GO" id="GO:0052621">
    <property type="term" value="F:diguanylate cyclase activity"/>
    <property type="evidence" value="ECO:0007669"/>
    <property type="project" value="UniProtKB-EC"/>
</dbReference>
<feature type="domain" description="GGDEF" evidence="4">
    <location>
        <begin position="49"/>
        <end position="180"/>
    </location>
</feature>
<protein>
    <recommendedName>
        <fullName evidence="2">diguanylate cyclase</fullName>
        <ecNumber evidence="2">2.7.7.65</ecNumber>
    </recommendedName>
</protein>
<comment type="catalytic activity">
    <reaction evidence="3">
        <text>2 GTP = 3',3'-c-di-GMP + 2 diphosphate</text>
        <dbReference type="Rhea" id="RHEA:24898"/>
        <dbReference type="ChEBI" id="CHEBI:33019"/>
        <dbReference type="ChEBI" id="CHEBI:37565"/>
        <dbReference type="ChEBI" id="CHEBI:58805"/>
        <dbReference type="EC" id="2.7.7.65"/>
    </reaction>
</comment>
<dbReference type="PANTHER" id="PTHR45138:SF9">
    <property type="entry name" value="DIGUANYLATE CYCLASE DGCM-RELATED"/>
    <property type="match status" value="1"/>
</dbReference>
<evidence type="ECO:0000313" key="5">
    <source>
        <dbReference type="EMBL" id="RXJ73709.1"/>
    </source>
</evidence>
<dbReference type="Proteomes" id="UP000290287">
    <property type="component" value="Unassembled WGS sequence"/>
</dbReference>
<dbReference type="CDD" id="cd01949">
    <property type="entry name" value="GGDEF"/>
    <property type="match status" value="1"/>
</dbReference>
<organism evidence="5 6">
    <name type="scientific">Veronia nyctiphanis</name>
    <dbReference type="NCBI Taxonomy" id="1278244"/>
    <lineage>
        <taxon>Bacteria</taxon>
        <taxon>Pseudomonadati</taxon>
        <taxon>Pseudomonadota</taxon>
        <taxon>Gammaproteobacteria</taxon>
        <taxon>Vibrionales</taxon>
        <taxon>Vibrionaceae</taxon>
        <taxon>Veronia</taxon>
    </lineage>
</organism>
<reference evidence="5 6" key="1">
    <citation type="submission" date="2017-10" db="EMBL/GenBank/DDBJ databases">
        <title>Nyctiphanis sp. nov., isolated from the stomach of the euphausiid Nyctiphanes simplex (Hansen, 1911) in the Gulf of California.</title>
        <authorList>
            <person name="Gomez-Gil B."/>
            <person name="Aguilar-Mendez M."/>
            <person name="Lopez-Cortes A."/>
            <person name="Gomez-Gutierrez J."/>
            <person name="Roque A."/>
            <person name="Lang E."/>
            <person name="Gonzalez-Castillo A."/>
        </authorList>
    </citation>
    <scope>NUCLEOTIDE SEQUENCE [LARGE SCALE GENOMIC DNA]</scope>
    <source>
        <strain evidence="5 6">CAIM 600</strain>
    </source>
</reference>
<dbReference type="NCBIfam" id="TIGR00254">
    <property type="entry name" value="GGDEF"/>
    <property type="match status" value="1"/>
</dbReference>
<evidence type="ECO:0000256" key="3">
    <source>
        <dbReference type="ARBA" id="ARBA00034247"/>
    </source>
</evidence>
<dbReference type="GO" id="GO:0005886">
    <property type="term" value="C:plasma membrane"/>
    <property type="evidence" value="ECO:0007669"/>
    <property type="project" value="TreeGrafter"/>
</dbReference>
<dbReference type="OrthoDB" id="9812260at2"/>
<evidence type="ECO:0000259" key="4">
    <source>
        <dbReference type="PROSITE" id="PS50887"/>
    </source>
</evidence>
<evidence type="ECO:0000313" key="6">
    <source>
        <dbReference type="Proteomes" id="UP000290287"/>
    </source>
</evidence>
<gene>
    <name evidence="5" type="ORF">CS022_08220</name>
</gene>
<dbReference type="SMART" id="SM00267">
    <property type="entry name" value="GGDEF"/>
    <property type="match status" value="1"/>
</dbReference>
<dbReference type="AlphaFoldDB" id="A0A4Q0YWU4"/>
<comment type="caution">
    <text evidence="5">The sequence shown here is derived from an EMBL/GenBank/DDBJ whole genome shotgun (WGS) entry which is preliminary data.</text>
</comment>
<dbReference type="PROSITE" id="PS50887">
    <property type="entry name" value="GGDEF"/>
    <property type="match status" value="1"/>
</dbReference>
<dbReference type="InterPro" id="IPR043128">
    <property type="entry name" value="Rev_trsase/Diguanyl_cyclase"/>
</dbReference>
<dbReference type="GO" id="GO:1902201">
    <property type="term" value="P:negative regulation of bacterial-type flagellum-dependent cell motility"/>
    <property type="evidence" value="ECO:0007669"/>
    <property type="project" value="TreeGrafter"/>
</dbReference>
<dbReference type="SUPFAM" id="SSF55073">
    <property type="entry name" value="Nucleotide cyclase"/>
    <property type="match status" value="1"/>
</dbReference>
<dbReference type="FunFam" id="3.30.70.270:FF:000001">
    <property type="entry name" value="Diguanylate cyclase domain protein"/>
    <property type="match status" value="1"/>
</dbReference>
<dbReference type="EC" id="2.7.7.65" evidence="2"/>
<dbReference type="Pfam" id="PF00990">
    <property type="entry name" value="GGDEF"/>
    <property type="match status" value="1"/>
</dbReference>
<keyword evidence="6" id="KW-1185">Reference proteome</keyword>
<proteinExistence type="predicted"/>
<evidence type="ECO:0000256" key="1">
    <source>
        <dbReference type="ARBA" id="ARBA00001946"/>
    </source>
</evidence>
<dbReference type="GO" id="GO:0043709">
    <property type="term" value="P:cell adhesion involved in single-species biofilm formation"/>
    <property type="evidence" value="ECO:0007669"/>
    <property type="project" value="TreeGrafter"/>
</dbReference>
<dbReference type="PANTHER" id="PTHR45138">
    <property type="entry name" value="REGULATORY COMPONENTS OF SENSORY TRANSDUCTION SYSTEM"/>
    <property type="match status" value="1"/>
</dbReference>
<name>A0A4Q0YWU4_9GAMM</name>
<dbReference type="EMBL" id="PEIB01000007">
    <property type="protein sequence ID" value="RXJ73709.1"/>
    <property type="molecule type" value="Genomic_DNA"/>
</dbReference>
<evidence type="ECO:0000256" key="2">
    <source>
        <dbReference type="ARBA" id="ARBA00012528"/>
    </source>
</evidence>
<comment type="cofactor">
    <cofactor evidence="1">
        <name>Mg(2+)</name>
        <dbReference type="ChEBI" id="CHEBI:18420"/>
    </cofactor>
</comment>
<dbReference type="InterPro" id="IPR050469">
    <property type="entry name" value="Diguanylate_Cyclase"/>
</dbReference>
<dbReference type="InterPro" id="IPR029787">
    <property type="entry name" value="Nucleotide_cyclase"/>
</dbReference>
<accession>A0A4Q0YWU4</accession>
<sequence>MLFNHVSDALFTEYFSTHVGIQNNHFDPLRCAIWLQTARGFPESQGRLANQSFCFLDIDHFKAINDTYGHDVGDKAIKAFAQCIKEGVRESDVLFRWGGEEFLIVLRNPEDTVPDISKVLERVCRKVEAIDIDGVPKFTVSIGYCEYHYDDDIDDAIKNADTALYAAKHSGRNRVFRYNSGLKMNKPFVPSA</sequence>